<comment type="caution">
    <text evidence="3">The sequence shown here is derived from an EMBL/GenBank/DDBJ whole genome shotgun (WGS) entry which is preliminary data.</text>
</comment>
<feature type="domain" description="HNH nuclease" evidence="2">
    <location>
        <begin position="59"/>
        <end position="106"/>
    </location>
</feature>
<feature type="region of interest" description="Disordered" evidence="1">
    <location>
        <begin position="105"/>
        <end position="149"/>
    </location>
</feature>
<dbReference type="InterPro" id="IPR003615">
    <property type="entry name" value="HNH_nuc"/>
</dbReference>
<proteinExistence type="predicted"/>
<evidence type="ECO:0000313" key="4">
    <source>
        <dbReference type="Proteomes" id="UP000664859"/>
    </source>
</evidence>
<organism evidence="3 4">
    <name type="scientific">Tribonema minus</name>
    <dbReference type="NCBI Taxonomy" id="303371"/>
    <lineage>
        <taxon>Eukaryota</taxon>
        <taxon>Sar</taxon>
        <taxon>Stramenopiles</taxon>
        <taxon>Ochrophyta</taxon>
        <taxon>PX clade</taxon>
        <taxon>Xanthophyceae</taxon>
        <taxon>Tribonematales</taxon>
        <taxon>Tribonemataceae</taxon>
        <taxon>Tribonema</taxon>
    </lineage>
</organism>
<dbReference type="EMBL" id="JAFCMP010000112">
    <property type="protein sequence ID" value="KAG5186271.1"/>
    <property type="molecule type" value="Genomic_DNA"/>
</dbReference>
<gene>
    <name evidence="3" type="ORF">JKP88DRAFT_157030</name>
</gene>
<dbReference type="InterPro" id="IPR044925">
    <property type="entry name" value="His-Me_finger_sf"/>
</dbReference>
<reference evidence="3" key="1">
    <citation type="submission" date="2021-02" db="EMBL/GenBank/DDBJ databases">
        <title>First Annotated Genome of the Yellow-green Alga Tribonema minus.</title>
        <authorList>
            <person name="Mahan K.M."/>
        </authorList>
    </citation>
    <scope>NUCLEOTIDE SEQUENCE</scope>
    <source>
        <strain evidence="3">UTEX B ZZ1240</strain>
    </source>
</reference>
<accession>A0A835Z3Q6</accession>
<dbReference type="AlphaFoldDB" id="A0A835Z3Q6"/>
<evidence type="ECO:0000259" key="2">
    <source>
        <dbReference type="Pfam" id="PF13392"/>
    </source>
</evidence>
<keyword evidence="4" id="KW-1185">Reference proteome</keyword>
<dbReference type="Proteomes" id="UP000664859">
    <property type="component" value="Unassembled WGS sequence"/>
</dbReference>
<dbReference type="Pfam" id="PF13392">
    <property type="entry name" value="HNH_3"/>
    <property type="match status" value="1"/>
</dbReference>
<dbReference type="Gene3D" id="3.90.75.20">
    <property type="match status" value="1"/>
</dbReference>
<feature type="compositionally biased region" description="Basic and acidic residues" evidence="1">
    <location>
        <begin position="116"/>
        <end position="126"/>
    </location>
</feature>
<dbReference type="OrthoDB" id="430296at2759"/>
<dbReference type="SUPFAM" id="SSF54060">
    <property type="entry name" value="His-Me finger endonucleases"/>
    <property type="match status" value="1"/>
</dbReference>
<sequence length="149" mass="16667">MVDAEQHWCVRAHPSAFVGGVSGYSVSQFGGWVQFPTGQFSNGHQQHGRHSIMIGGKHYYVHRLVAHTHLPPTDDPNKTIVNHMDGNPSNNDFTNLEWVTTGENNRHAHATGPCYNRREQQARARDGTLPPPPRTHVLSQRDEDTDVSV</sequence>
<protein>
    <recommendedName>
        <fullName evidence="2">HNH nuclease domain-containing protein</fullName>
    </recommendedName>
</protein>
<evidence type="ECO:0000313" key="3">
    <source>
        <dbReference type="EMBL" id="KAG5186271.1"/>
    </source>
</evidence>
<name>A0A835Z3Q6_9STRA</name>
<evidence type="ECO:0000256" key="1">
    <source>
        <dbReference type="SAM" id="MobiDB-lite"/>
    </source>
</evidence>